<comment type="caution">
    <text evidence="1">The sequence shown here is derived from an EMBL/GenBank/DDBJ whole genome shotgun (WGS) entry which is preliminary data.</text>
</comment>
<reference evidence="1 2" key="1">
    <citation type="submission" date="2019-06" db="EMBL/GenBank/DDBJ databases">
        <authorList>
            <person name="Li J."/>
        </authorList>
    </citation>
    <scope>NUCLEOTIDE SEQUENCE [LARGE SCALE GENOMIC DNA]</scope>
    <source>
        <strain evidence="1 2">CGMCC 1.8012</strain>
    </source>
</reference>
<accession>A0A5C4RA91</accession>
<dbReference type="AlphaFoldDB" id="A0A5C4RA91"/>
<protein>
    <submittedName>
        <fullName evidence="1">DUF4440 domain-containing protein</fullName>
    </submittedName>
</protein>
<proteinExistence type="predicted"/>
<organism evidence="1 2">
    <name type="scientific">Paracoccus haeundaensis</name>
    <dbReference type="NCBI Taxonomy" id="225362"/>
    <lineage>
        <taxon>Bacteria</taxon>
        <taxon>Pseudomonadati</taxon>
        <taxon>Pseudomonadota</taxon>
        <taxon>Alphaproteobacteria</taxon>
        <taxon>Rhodobacterales</taxon>
        <taxon>Paracoccaceae</taxon>
        <taxon>Paracoccus</taxon>
    </lineage>
</organism>
<gene>
    <name evidence="1" type="ORF">FHD67_04390</name>
</gene>
<evidence type="ECO:0000313" key="2">
    <source>
        <dbReference type="Proteomes" id="UP000304880"/>
    </source>
</evidence>
<sequence>MDDTRVWNFEESLWRASEGRYHERVDPECVMALSHAPYLFHGEAAVEAVTGTPEWDEVAFSNRHISRPQEGLIVVGYEVKAQKGDTTFTAACTSVYRQKAHEDWTVVQHAQVVQGHGDQA</sequence>
<evidence type="ECO:0000313" key="1">
    <source>
        <dbReference type="EMBL" id="TNH40571.1"/>
    </source>
</evidence>
<dbReference type="Proteomes" id="UP000304880">
    <property type="component" value="Unassembled WGS sequence"/>
</dbReference>
<keyword evidence="2" id="KW-1185">Reference proteome</keyword>
<dbReference type="EMBL" id="VDDC01000008">
    <property type="protein sequence ID" value="TNH40571.1"/>
    <property type="molecule type" value="Genomic_DNA"/>
</dbReference>
<name>A0A5C4RA91_9RHOB</name>